<accession>A0A5K0WXD9</accession>
<comment type="subcellular location">
    <subcellularLocation>
        <location evidence="1">Secreted</location>
    </subcellularLocation>
</comment>
<feature type="domain" description="Gnk2-homologous" evidence="7">
    <location>
        <begin position="34"/>
        <end position="142"/>
    </location>
</feature>
<dbReference type="AlphaFoldDB" id="A0A5K0WXD9"/>
<evidence type="ECO:0000256" key="4">
    <source>
        <dbReference type="ARBA" id="ARBA00022737"/>
    </source>
</evidence>
<dbReference type="PANTHER" id="PTHR32411:SF43">
    <property type="entry name" value="CYSTEINE-RICH REPEAT SECRETORY PROTEIN 38"/>
    <property type="match status" value="1"/>
</dbReference>
<dbReference type="Gramene" id="NC10G0162780.1">
    <property type="protein sequence ID" value="NC10G0162780.1:cds"/>
    <property type="gene ID" value="NC10G0162780"/>
</dbReference>
<proteinExistence type="inferred from homology"/>
<dbReference type="InterPro" id="IPR050581">
    <property type="entry name" value="CRR_secretory_protein"/>
</dbReference>
<dbReference type="GO" id="GO:0005576">
    <property type="term" value="C:extracellular region"/>
    <property type="evidence" value="ECO:0007669"/>
    <property type="project" value="UniProtKB-SubCell"/>
</dbReference>
<evidence type="ECO:0000313" key="8">
    <source>
        <dbReference type="EMBL" id="VVV57811.1"/>
    </source>
</evidence>
<dbReference type="Pfam" id="PF01657">
    <property type="entry name" value="Stress-antifung"/>
    <property type="match status" value="2"/>
</dbReference>
<gene>
    <name evidence="8" type="ORF">NYM_LOCUS4733</name>
</gene>
<comment type="similarity">
    <text evidence="5">Belongs to the cysteine-rich repeat secretory protein family.</text>
</comment>
<dbReference type="EMBL" id="LR721775">
    <property type="protein sequence ID" value="VVV57811.1"/>
    <property type="molecule type" value="Genomic_DNA"/>
</dbReference>
<dbReference type="InterPro" id="IPR038408">
    <property type="entry name" value="GNK2_sf"/>
</dbReference>
<evidence type="ECO:0000256" key="5">
    <source>
        <dbReference type="ARBA" id="ARBA00038515"/>
    </source>
</evidence>
<feature type="chain" id="PRO_5023814139" description="Gnk2-homologous domain-containing protein" evidence="6">
    <location>
        <begin position="25"/>
        <end position="261"/>
    </location>
</feature>
<dbReference type="OMA" id="DCANCAK"/>
<name>A0A5K0WXD9_9MAGN</name>
<reference evidence="8" key="1">
    <citation type="submission" date="2019-09" db="EMBL/GenBank/DDBJ databases">
        <authorList>
            <person name="Zhang L."/>
        </authorList>
    </citation>
    <scope>NUCLEOTIDE SEQUENCE</scope>
</reference>
<dbReference type="Gene3D" id="3.30.430.20">
    <property type="entry name" value="Gnk2 domain, C-X8-C-X2-C motif"/>
    <property type="match status" value="2"/>
</dbReference>
<evidence type="ECO:0000256" key="6">
    <source>
        <dbReference type="SAM" id="SignalP"/>
    </source>
</evidence>
<feature type="signal peptide" evidence="6">
    <location>
        <begin position="1"/>
        <end position="24"/>
    </location>
</feature>
<organism evidence="8">
    <name type="scientific">Nymphaea colorata</name>
    <name type="common">pocket water lily</name>
    <dbReference type="NCBI Taxonomy" id="210225"/>
    <lineage>
        <taxon>Eukaryota</taxon>
        <taxon>Viridiplantae</taxon>
        <taxon>Streptophyta</taxon>
        <taxon>Embryophyta</taxon>
        <taxon>Tracheophyta</taxon>
        <taxon>Spermatophyta</taxon>
        <taxon>Magnoliopsida</taxon>
        <taxon>Nymphaeales</taxon>
        <taxon>Nymphaeaceae</taxon>
        <taxon>Nymphaea</taxon>
    </lineage>
</organism>
<evidence type="ECO:0000256" key="2">
    <source>
        <dbReference type="ARBA" id="ARBA00022525"/>
    </source>
</evidence>
<dbReference type="PROSITE" id="PS51473">
    <property type="entry name" value="GNK2"/>
    <property type="match status" value="2"/>
</dbReference>
<evidence type="ECO:0000256" key="1">
    <source>
        <dbReference type="ARBA" id="ARBA00004613"/>
    </source>
</evidence>
<keyword evidence="3 6" id="KW-0732">Signal</keyword>
<dbReference type="CDD" id="cd23509">
    <property type="entry name" value="Gnk2-like"/>
    <property type="match status" value="2"/>
</dbReference>
<sequence length="261" mass="27864">MAKSSFQHLLSLLLLALALQLSSCQEPNPYPYPSPVGDDCTNPNPPPPLTPPVINQTIKANINKVVAKLVASVPKTKFATASYGTGGSAIYGLLQCRADVNSTDCANCAKEAKAALAERCAMDGKARLWFQHCYLRYDTTKFFGKLDRMDYYITYNNGPNAADAKAFQATVGKLMAEVTAKAVAPGKQALGTGVAKVGAKTTVYGLAECTRDLPASVCSGCLATAVSKFQTCCVGKERGLVLFGSCKVEYEVYPFFFPVKA</sequence>
<protein>
    <recommendedName>
        <fullName evidence="7">Gnk2-homologous domain-containing protein</fullName>
    </recommendedName>
</protein>
<dbReference type="InterPro" id="IPR002902">
    <property type="entry name" value="GNK2"/>
</dbReference>
<feature type="domain" description="Gnk2-homologous" evidence="7">
    <location>
        <begin position="149"/>
        <end position="255"/>
    </location>
</feature>
<dbReference type="PANTHER" id="PTHR32411">
    <property type="entry name" value="CYSTEINE-RICH REPEAT SECRETORY PROTEIN 38-RELATED"/>
    <property type="match status" value="1"/>
</dbReference>
<dbReference type="OrthoDB" id="1731016at2759"/>
<evidence type="ECO:0000259" key="7">
    <source>
        <dbReference type="PROSITE" id="PS51473"/>
    </source>
</evidence>
<keyword evidence="4" id="KW-0677">Repeat</keyword>
<evidence type="ECO:0000256" key="3">
    <source>
        <dbReference type="ARBA" id="ARBA00022729"/>
    </source>
</evidence>
<keyword evidence="2" id="KW-0964">Secreted</keyword>